<name>A0A418NSS9_9SPHN</name>
<keyword evidence="2" id="KW-1185">Reference proteome</keyword>
<protein>
    <submittedName>
        <fullName evidence="1">Uncharacterized protein</fullName>
    </submittedName>
</protein>
<dbReference type="AlphaFoldDB" id="A0A418NSS9"/>
<proteinExistence type="predicted"/>
<dbReference type="RefSeq" id="WP_119586312.1">
    <property type="nucleotide sequence ID" value="NZ_CAWODQ010000022.1"/>
</dbReference>
<dbReference type="OrthoDB" id="5740990at2"/>
<evidence type="ECO:0000313" key="2">
    <source>
        <dbReference type="Proteomes" id="UP000286576"/>
    </source>
</evidence>
<evidence type="ECO:0000313" key="1">
    <source>
        <dbReference type="EMBL" id="RIV86554.1"/>
    </source>
</evidence>
<accession>A0A418NSS9</accession>
<dbReference type="InterPro" id="IPR045502">
    <property type="entry name" value="DUF6489"/>
</dbReference>
<organism evidence="1 2">
    <name type="scientific">Aurantiacibacter zhengii</name>
    <dbReference type="NCBI Taxonomy" id="2307003"/>
    <lineage>
        <taxon>Bacteria</taxon>
        <taxon>Pseudomonadati</taxon>
        <taxon>Pseudomonadota</taxon>
        <taxon>Alphaproteobacteria</taxon>
        <taxon>Sphingomonadales</taxon>
        <taxon>Erythrobacteraceae</taxon>
        <taxon>Aurantiacibacter</taxon>
    </lineage>
</organism>
<dbReference type="EMBL" id="QXFL01000003">
    <property type="protein sequence ID" value="RIV86554.1"/>
    <property type="molecule type" value="Genomic_DNA"/>
</dbReference>
<sequence>MKVNIEIDCSPEEARRFMGLPDVEQANALYIENITNAMKGVSNTEQLEEYAKQLAPMGQMGLKMFQNFMEGAAKNAATGPSTKGPKSGD</sequence>
<comment type="caution">
    <text evidence="1">The sequence shown here is derived from an EMBL/GenBank/DDBJ whole genome shotgun (WGS) entry which is preliminary data.</text>
</comment>
<dbReference type="Proteomes" id="UP000286576">
    <property type="component" value="Unassembled WGS sequence"/>
</dbReference>
<reference evidence="1 2" key="1">
    <citation type="submission" date="2018-08" db="EMBL/GenBank/DDBJ databases">
        <title>Erythrobacter zhengii sp.nov., a bacterium isolated from deep-sea sediment.</title>
        <authorList>
            <person name="Fang C."/>
            <person name="Wu Y.-H."/>
            <person name="Sun C."/>
            <person name="Wang H."/>
            <person name="Cheng H."/>
            <person name="Meng F.-X."/>
            <person name="Wang C.-S."/>
            <person name="Xu X.-W."/>
        </authorList>
    </citation>
    <scope>NUCLEOTIDE SEQUENCE [LARGE SCALE GENOMIC DNA]</scope>
    <source>
        <strain evidence="1 2">V18</strain>
    </source>
</reference>
<dbReference type="Pfam" id="PF20099">
    <property type="entry name" value="DUF6489"/>
    <property type="match status" value="1"/>
</dbReference>
<gene>
    <name evidence="1" type="ORF">D2V07_07480</name>
</gene>